<name>A0ABV2BCS8_9LACO</name>
<dbReference type="RefSeq" id="WP_133476344.1">
    <property type="nucleotide sequence ID" value="NZ_JBETVU010000013.1"/>
</dbReference>
<accession>A0ABV2BCS8</accession>
<dbReference type="Proteomes" id="UP001434419">
    <property type="component" value="Unassembled WGS sequence"/>
</dbReference>
<reference evidence="1" key="1">
    <citation type="submission" date="2024-06" db="EMBL/GenBank/DDBJ databases">
        <title>Vaginal Lactobacillus fatty acid response mechanisms reveal a metabolite-targeted strategy for bacterial vaginosis treatment.</title>
        <authorList>
            <person name="Zhu M."/>
            <person name="Blainey P.C."/>
            <person name="Bloom S.M."/>
            <person name="Kwon D.S."/>
        </authorList>
    </citation>
    <scope>NUCLEOTIDE SEQUENCE</scope>
    <source>
        <strain evidence="1">194_F1_1</strain>
    </source>
</reference>
<sequence length="147" mass="16771">MSWISVVKLDVNTGEAKPYWISNAREAFMNSLDSQTRINEKDIDMSEFKVGKKNYAFLYNKKDQKNKKKGAAAISRNGKVEIRGNVIIAKVDPKTGRALSLNSSDIDNILNHKVRFISEKSLTCFDSIQLDYVDTKLNSLYRKYVGR</sequence>
<evidence type="ECO:0000313" key="2">
    <source>
        <dbReference type="Proteomes" id="UP001434419"/>
    </source>
</evidence>
<keyword evidence="2" id="KW-1185">Reference proteome</keyword>
<gene>
    <name evidence="1" type="ORF">ABVC42_14510</name>
</gene>
<comment type="caution">
    <text evidence="1">The sequence shown here is derived from an EMBL/GenBank/DDBJ whole genome shotgun (WGS) entry which is preliminary data.</text>
</comment>
<dbReference type="EMBL" id="JBETVU010000013">
    <property type="protein sequence ID" value="MES5151041.1"/>
    <property type="molecule type" value="Genomic_DNA"/>
</dbReference>
<protein>
    <submittedName>
        <fullName evidence="1">Uncharacterized protein</fullName>
    </submittedName>
</protein>
<organism evidence="1 2">
    <name type="scientific">Lactobacillus crispatus</name>
    <dbReference type="NCBI Taxonomy" id="47770"/>
    <lineage>
        <taxon>Bacteria</taxon>
        <taxon>Bacillati</taxon>
        <taxon>Bacillota</taxon>
        <taxon>Bacilli</taxon>
        <taxon>Lactobacillales</taxon>
        <taxon>Lactobacillaceae</taxon>
        <taxon>Lactobacillus</taxon>
    </lineage>
</organism>
<evidence type="ECO:0000313" key="1">
    <source>
        <dbReference type="EMBL" id="MES5151041.1"/>
    </source>
</evidence>
<proteinExistence type="predicted"/>